<reference evidence="6" key="2">
    <citation type="submission" date="2012-04" db="EMBL/GenBank/DDBJ databases">
        <title>Complete genome sequence of Providencia stuartii clinical isolate MRSN 2154.</title>
        <authorList>
            <person name="Clifford R.J."/>
            <person name="Hang J."/>
            <person name="Riley M.C."/>
            <person name="Onmus-Leone F."/>
            <person name="Kuschner R.A."/>
            <person name="Lesho E.P."/>
            <person name="Waterman P.E."/>
        </authorList>
    </citation>
    <scope>NUCLEOTIDE SEQUENCE [LARGE SCALE GENOMIC DNA]</scope>
    <source>
        <strain evidence="6">MRSN 2154</strain>
    </source>
</reference>
<keyword evidence="2 4" id="KW-0997">Cell inner membrane</keyword>
<comment type="subcellular location">
    <subcellularLocation>
        <location evidence="4">Cell inner membrane</location>
        <topology evidence="4">Peripheral membrane protein</topology>
        <orientation evidence="4">Cytoplasmic side</orientation>
    </subcellularLocation>
    <text evidence="4">Loosely associated with the cytoplasmic side of the inner membrane, probably via SecY.</text>
</comment>
<dbReference type="CDD" id="cd16323">
    <property type="entry name" value="Syd"/>
    <property type="match status" value="1"/>
</dbReference>
<dbReference type="Proteomes" id="UP000005012">
    <property type="component" value="Chromosome"/>
</dbReference>
<evidence type="ECO:0000256" key="1">
    <source>
        <dbReference type="ARBA" id="ARBA00022475"/>
    </source>
</evidence>
<comment type="similarity">
    <text evidence="4">Belongs to the Syd family.</text>
</comment>
<evidence type="ECO:0000256" key="4">
    <source>
        <dbReference type="HAMAP-Rule" id="MF_01104"/>
    </source>
</evidence>
<evidence type="ECO:0000256" key="3">
    <source>
        <dbReference type="ARBA" id="ARBA00023136"/>
    </source>
</evidence>
<evidence type="ECO:0000313" key="5">
    <source>
        <dbReference type="EMBL" id="AFH94820.1"/>
    </source>
</evidence>
<name>A0A140NQ96_PROSM</name>
<gene>
    <name evidence="4" type="primary">syd</name>
    <name evidence="5" type="ordered locus">S70_14970</name>
</gene>
<keyword evidence="3 4" id="KW-0472">Membrane</keyword>
<dbReference type="InterPro" id="IPR009948">
    <property type="entry name" value="Syd"/>
</dbReference>
<dbReference type="AlphaFoldDB" id="A0A140NQ96"/>
<sequence>MNTTVSEALTQFTQQYVTKWKEQTGLSPASCDLYGIPSPCVIRTGENWVYWEPQAFPIADKNLNKVATALDIELQPMIHPFYTTQLAGDMKAQFEGHLLNLVQVWSEEDFIRLQENLIGHLVTQKRLKLSPTLFIATLESDLEMISLCNLTGEIILEKFGSKEKRVLAPNLIHFIQELTPVVEPLE</sequence>
<dbReference type="GO" id="GO:0009898">
    <property type="term" value="C:cytoplasmic side of plasma membrane"/>
    <property type="evidence" value="ECO:0007669"/>
    <property type="project" value="InterPro"/>
</dbReference>
<evidence type="ECO:0000313" key="6">
    <source>
        <dbReference type="Proteomes" id="UP000005012"/>
    </source>
</evidence>
<dbReference type="EMBL" id="CP003488">
    <property type="protein sequence ID" value="AFH94820.1"/>
    <property type="molecule type" value="Genomic_DNA"/>
</dbReference>
<accession>A0A140NQ96</accession>
<dbReference type="GeneID" id="93520370"/>
<keyword evidence="1 4" id="KW-1003">Cell membrane</keyword>
<evidence type="ECO:0000256" key="2">
    <source>
        <dbReference type="ARBA" id="ARBA00022519"/>
    </source>
</evidence>
<comment type="function">
    <text evidence="4">Interacts with the SecY protein in vivo. May bind preferentially to an uncomplexed state of SecY, thus functioning either as a chelating agent for excess SecY in the cell or as a regulatory factor that negatively controls the translocase function.</text>
</comment>
<dbReference type="RefSeq" id="WP_004915359.1">
    <property type="nucleotide sequence ID" value="NC_017731.1"/>
</dbReference>
<dbReference type="HAMAP" id="MF_01104">
    <property type="entry name" value="Syd"/>
    <property type="match status" value="1"/>
</dbReference>
<dbReference type="NCBIfam" id="NF003439">
    <property type="entry name" value="PRK04968.1"/>
    <property type="match status" value="1"/>
</dbReference>
<protein>
    <recommendedName>
        <fullName evidence="4">Protein Syd</fullName>
    </recommendedName>
</protein>
<dbReference type="Gene3D" id="3.40.1580.20">
    <property type="entry name" value="Syd protein"/>
    <property type="match status" value="1"/>
</dbReference>
<proteinExistence type="inferred from homology"/>
<dbReference type="OrthoDB" id="5599437at2"/>
<organism evidence="5 6">
    <name type="scientific">Providencia stuartii (strain MRSN 2154)</name>
    <dbReference type="NCBI Taxonomy" id="1157951"/>
    <lineage>
        <taxon>Bacteria</taxon>
        <taxon>Pseudomonadati</taxon>
        <taxon>Pseudomonadota</taxon>
        <taxon>Gammaproteobacteria</taxon>
        <taxon>Enterobacterales</taxon>
        <taxon>Morganellaceae</taxon>
        <taxon>Providencia</taxon>
    </lineage>
</organism>
<dbReference type="InterPro" id="IPR038228">
    <property type="entry name" value="Syd_sf"/>
</dbReference>
<dbReference type="KEGG" id="psi:S70_14970"/>
<dbReference type="HOGENOM" id="CLU_121866_0_0_6"/>
<dbReference type="PATRIC" id="fig|1157951.4.peg.3014"/>
<dbReference type="Pfam" id="PF07348">
    <property type="entry name" value="Syd"/>
    <property type="match status" value="1"/>
</dbReference>
<reference evidence="5 6" key="1">
    <citation type="journal article" date="2012" name="J. Bacteriol.">
        <title>Complete Genome Sequence of Providencia stuartii Clinical Isolate MRSN 2154.</title>
        <authorList>
            <person name="Clifford R.J."/>
            <person name="Hang J."/>
            <person name="Riley M.C."/>
            <person name="Onmus-Leone F."/>
            <person name="Kuschner R.A."/>
            <person name="Lesho E.P."/>
            <person name="Waterman P.E."/>
        </authorList>
    </citation>
    <scope>NUCLEOTIDE SEQUENCE [LARGE SCALE GENOMIC DNA]</scope>
    <source>
        <strain evidence="5 6">MRSN 2154</strain>
    </source>
</reference>